<dbReference type="AlphaFoldDB" id="A0A1G2B4C7"/>
<feature type="transmembrane region" description="Helical" evidence="1">
    <location>
        <begin position="107"/>
        <end position="126"/>
    </location>
</feature>
<feature type="transmembrane region" description="Helical" evidence="1">
    <location>
        <begin position="74"/>
        <end position="92"/>
    </location>
</feature>
<feature type="transmembrane region" description="Helical" evidence="1">
    <location>
        <begin position="5"/>
        <end position="26"/>
    </location>
</feature>
<reference evidence="2 3" key="1">
    <citation type="journal article" date="2016" name="Nat. Commun.">
        <title>Thousands of microbial genomes shed light on interconnected biogeochemical processes in an aquifer system.</title>
        <authorList>
            <person name="Anantharaman K."/>
            <person name="Brown C.T."/>
            <person name="Hug L.A."/>
            <person name="Sharon I."/>
            <person name="Castelle C.J."/>
            <person name="Probst A.J."/>
            <person name="Thomas B.C."/>
            <person name="Singh A."/>
            <person name="Wilkins M.J."/>
            <person name="Karaoz U."/>
            <person name="Brodie E.L."/>
            <person name="Williams K.H."/>
            <person name="Hubbard S.S."/>
            <person name="Banfield J.F."/>
        </authorList>
    </citation>
    <scope>NUCLEOTIDE SEQUENCE [LARGE SCALE GENOMIC DNA]</scope>
</reference>
<dbReference type="Proteomes" id="UP000179164">
    <property type="component" value="Unassembled WGS sequence"/>
</dbReference>
<protein>
    <recommendedName>
        <fullName evidence="4">DUF2178 domain-containing protein</fullName>
    </recommendedName>
</protein>
<sequence length="214" mass="24295">MKKTLYPVLSVITILAFGFLVMYMLYGSGETPIFIIMAIFAIILGAAILALVWPRFSGTSTVTPGQSPFLVSRGVYFLMVIVLLVSFLLEGFNSSSPWSFLYPSENPFVPILSIAIIVGLYLVLYLRKSVREKYSFVELWTMKANDEREQHIIDDAARKTYGFMRMLVVIMGLGFFAFQLLGMSFPAFSVGYILFLFIFVAHAYFMFLLRKITD</sequence>
<keyword evidence="1" id="KW-1133">Transmembrane helix</keyword>
<name>A0A1G2B4C7_9BACT</name>
<keyword evidence="1" id="KW-0812">Transmembrane</keyword>
<evidence type="ECO:0000313" key="2">
    <source>
        <dbReference type="EMBL" id="OGY84043.1"/>
    </source>
</evidence>
<dbReference type="Pfam" id="PF09946">
    <property type="entry name" value="DUF2178"/>
    <property type="match status" value="1"/>
</dbReference>
<evidence type="ECO:0008006" key="4">
    <source>
        <dbReference type="Google" id="ProtNLM"/>
    </source>
</evidence>
<feature type="transmembrane region" description="Helical" evidence="1">
    <location>
        <begin position="187"/>
        <end position="209"/>
    </location>
</feature>
<accession>A0A1G2B4C7</accession>
<dbReference type="InterPro" id="IPR019235">
    <property type="entry name" value="DUF2178_TM"/>
</dbReference>
<comment type="caution">
    <text evidence="2">The sequence shown here is derived from an EMBL/GenBank/DDBJ whole genome shotgun (WGS) entry which is preliminary data.</text>
</comment>
<feature type="transmembrane region" description="Helical" evidence="1">
    <location>
        <begin position="163"/>
        <end position="181"/>
    </location>
</feature>
<proteinExistence type="predicted"/>
<organism evidence="2 3">
    <name type="scientific">Candidatus Kerfeldbacteria bacterium RIFCSPLOWO2_01_FULL_48_11</name>
    <dbReference type="NCBI Taxonomy" id="1798543"/>
    <lineage>
        <taxon>Bacteria</taxon>
        <taxon>Candidatus Kerfeldiibacteriota</taxon>
    </lineage>
</organism>
<dbReference type="EMBL" id="MHKE01000012">
    <property type="protein sequence ID" value="OGY84043.1"/>
    <property type="molecule type" value="Genomic_DNA"/>
</dbReference>
<gene>
    <name evidence="2" type="ORF">A2898_02135</name>
</gene>
<keyword evidence="1" id="KW-0472">Membrane</keyword>
<evidence type="ECO:0000256" key="1">
    <source>
        <dbReference type="SAM" id="Phobius"/>
    </source>
</evidence>
<feature type="transmembrane region" description="Helical" evidence="1">
    <location>
        <begin position="32"/>
        <end position="53"/>
    </location>
</feature>
<dbReference type="STRING" id="1798543.A2898_02135"/>
<evidence type="ECO:0000313" key="3">
    <source>
        <dbReference type="Proteomes" id="UP000179164"/>
    </source>
</evidence>